<dbReference type="Pfam" id="PF14071">
    <property type="entry name" value="YlbD_coat"/>
    <property type="match status" value="1"/>
</dbReference>
<gene>
    <name evidence="2" type="ORF">SAMN05192534_10179</name>
</gene>
<dbReference type="OrthoDB" id="1655540at2"/>
<dbReference type="Proteomes" id="UP000199163">
    <property type="component" value="Unassembled WGS sequence"/>
</dbReference>
<sequence>MSQDSLPPSLQEFRTFLYRHPRLIKEVREEKRTWNQLYQDWVILGEEHEEWKPYRVTEEDKKNDNPQSADSLQQLMKMIGQINVNELQQHIAQFSGVMGNVQRMLQHFQKSSGPPKPPQDPFSFRGF</sequence>
<dbReference type="InterPro" id="IPR025953">
    <property type="entry name" value="YlbD_coat"/>
</dbReference>
<keyword evidence="3" id="KW-1185">Reference proteome</keyword>
<feature type="region of interest" description="Disordered" evidence="1">
    <location>
        <begin position="106"/>
        <end position="127"/>
    </location>
</feature>
<dbReference type="RefSeq" id="WP_091270199.1">
    <property type="nucleotide sequence ID" value="NZ_FNDK01000001.1"/>
</dbReference>
<keyword evidence="2" id="KW-0946">Virion</keyword>
<evidence type="ECO:0000256" key="1">
    <source>
        <dbReference type="SAM" id="MobiDB-lite"/>
    </source>
</evidence>
<reference evidence="2 3" key="1">
    <citation type="submission" date="2016-10" db="EMBL/GenBank/DDBJ databases">
        <authorList>
            <person name="de Groot N.N."/>
        </authorList>
    </citation>
    <scope>NUCLEOTIDE SEQUENCE [LARGE SCALE GENOMIC DNA]</scope>
    <source>
        <strain evidence="2 3">DSM 21632</strain>
    </source>
</reference>
<evidence type="ECO:0000313" key="2">
    <source>
        <dbReference type="EMBL" id="SDG93965.1"/>
    </source>
</evidence>
<keyword evidence="2" id="KW-0167">Capsid protein</keyword>
<protein>
    <submittedName>
        <fullName evidence="2">Putative coat protein</fullName>
    </submittedName>
</protein>
<dbReference type="STRING" id="568899.SAMN05192534_10179"/>
<name>A0A1G7YCA0_9BACI</name>
<dbReference type="AlphaFoldDB" id="A0A1G7YCA0"/>
<organism evidence="2 3">
    <name type="scientific">Alteribacillus persepolensis</name>
    <dbReference type="NCBI Taxonomy" id="568899"/>
    <lineage>
        <taxon>Bacteria</taxon>
        <taxon>Bacillati</taxon>
        <taxon>Bacillota</taxon>
        <taxon>Bacilli</taxon>
        <taxon>Bacillales</taxon>
        <taxon>Bacillaceae</taxon>
        <taxon>Alteribacillus</taxon>
    </lineage>
</organism>
<evidence type="ECO:0000313" key="3">
    <source>
        <dbReference type="Proteomes" id="UP000199163"/>
    </source>
</evidence>
<accession>A0A1G7YCA0</accession>
<dbReference type="EMBL" id="FNDK01000001">
    <property type="protein sequence ID" value="SDG93965.1"/>
    <property type="molecule type" value="Genomic_DNA"/>
</dbReference>
<proteinExistence type="predicted"/>